<gene>
    <name evidence="2" type="ORF">BaRGS_00035298</name>
</gene>
<evidence type="ECO:0000313" key="2">
    <source>
        <dbReference type="EMBL" id="KAK7473469.1"/>
    </source>
</evidence>
<reference evidence="2 3" key="1">
    <citation type="journal article" date="2023" name="Sci. Data">
        <title>Genome assembly of the Korean intertidal mud-creeper Batillaria attramentaria.</title>
        <authorList>
            <person name="Patra A.K."/>
            <person name="Ho P.T."/>
            <person name="Jun S."/>
            <person name="Lee S.J."/>
            <person name="Kim Y."/>
            <person name="Won Y.J."/>
        </authorList>
    </citation>
    <scope>NUCLEOTIDE SEQUENCE [LARGE SCALE GENOMIC DNA]</scope>
    <source>
        <strain evidence="2">Wonlab-2016</strain>
    </source>
</reference>
<accession>A0ABD0JEJ5</accession>
<dbReference type="EMBL" id="JACVVK020000469">
    <property type="protein sequence ID" value="KAK7473469.1"/>
    <property type="molecule type" value="Genomic_DNA"/>
</dbReference>
<feature type="non-terminal residue" evidence="2">
    <location>
        <position position="125"/>
    </location>
</feature>
<feature type="non-terminal residue" evidence="2">
    <location>
        <position position="1"/>
    </location>
</feature>
<sequence>RRYRQDIVLKTLSQQSDAYEDTNQKHSVLATDVHFLGGFCQIRHVQSEAGSCLPGETRRPFDASRRTNNESVAGAEPRRLAHRHHTCRVARTVGKPESPKMVGKPSTKVSELRTEREEVEVGRGG</sequence>
<feature type="region of interest" description="Disordered" evidence="1">
    <location>
        <begin position="51"/>
        <end position="125"/>
    </location>
</feature>
<keyword evidence="3" id="KW-1185">Reference proteome</keyword>
<comment type="caution">
    <text evidence="2">The sequence shown here is derived from an EMBL/GenBank/DDBJ whole genome shotgun (WGS) entry which is preliminary data.</text>
</comment>
<organism evidence="2 3">
    <name type="scientific">Batillaria attramentaria</name>
    <dbReference type="NCBI Taxonomy" id="370345"/>
    <lineage>
        <taxon>Eukaryota</taxon>
        <taxon>Metazoa</taxon>
        <taxon>Spiralia</taxon>
        <taxon>Lophotrochozoa</taxon>
        <taxon>Mollusca</taxon>
        <taxon>Gastropoda</taxon>
        <taxon>Caenogastropoda</taxon>
        <taxon>Sorbeoconcha</taxon>
        <taxon>Cerithioidea</taxon>
        <taxon>Batillariidae</taxon>
        <taxon>Batillaria</taxon>
    </lineage>
</organism>
<feature type="compositionally biased region" description="Basic and acidic residues" evidence="1">
    <location>
        <begin position="56"/>
        <end position="68"/>
    </location>
</feature>
<dbReference type="AlphaFoldDB" id="A0ABD0JEJ5"/>
<name>A0ABD0JEJ5_9CAEN</name>
<proteinExistence type="predicted"/>
<feature type="compositionally biased region" description="Basic and acidic residues" evidence="1">
    <location>
        <begin position="110"/>
        <end position="125"/>
    </location>
</feature>
<dbReference type="Proteomes" id="UP001519460">
    <property type="component" value="Unassembled WGS sequence"/>
</dbReference>
<protein>
    <submittedName>
        <fullName evidence="2">Uncharacterized protein</fullName>
    </submittedName>
</protein>
<evidence type="ECO:0000256" key="1">
    <source>
        <dbReference type="SAM" id="MobiDB-lite"/>
    </source>
</evidence>
<evidence type="ECO:0000313" key="3">
    <source>
        <dbReference type="Proteomes" id="UP001519460"/>
    </source>
</evidence>